<comment type="caution">
    <text evidence="4">The sequence shown here is derived from an EMBL/GenBank/DDBJ whole genome shotgun (WGS) entry which is preliminary data.</text>
</comment>
<dbReference type="PANTHER" id="PTHR46517:SF1">
    <property type="entry name" value="FRUCTOSE-2,6-BISPHOSPHATASE TIGAR"/>
    <property type="match status" value="1"/>
</dbReference>
<dbReference type="Proteomes" id="UP000629468">
    <property type="component" value="Unassembled WGS sequence"/>
</dbReference>
<dbReference type="SMART" id="SM00855">
    <property type="entry name" value="PGAM"/>
    <property type="match status" value="1"/>
</dbReference>
<reference evidence="4 5" key="1">
    <citation type="journal article" name="Sci. Rep.">
        <title>Telomere-to-telomere assembled and centromere annotated genomes of the two main subspecies of the button mushroom Agaricus bisporus reveal especially polymorphic chromosome ends.</title>
        <authorList>
            <person name="Sonnenberg A.S.M."/>
            <person name="Sedaghat-Telgerd N."/>
            <person name="Lavrijssen B."/>
            <person name="Ohm R.A."/>
            <person name="Hendrickx P.M."/>
            <person name="Scholtmeijer K."/>
            <person name="Baars J.J.P."/>
            <person name="van Peer A."/>
        </authorList>
    </citation>
    <scope>NUCLEOTIDE SEQUENCE [LARGE SCALE GENOMIC DNA]</scope>
    <source>
        <strain evidence="4 5">H119_p4</strain>
    </source>
</reference>
<keyword evidence="1" id="KW-0378">Hydrolase</keyword>
<feature type="binding site" evidence="3">
    <location>
        <begin position="85"/>
        <end position="88"/>
    </location>
    <ligand>
        <name>substrate</name>
    </ligand>
</feature>
<name>A0A8H7C7B9_AGABI</name>
<evidence type="ECO:0000313" key="4">
    <source>
        <dbReference type="EMBL" id="KAF7768236.1"/>
    </source>
</evidence>
<feature type="active site" description="Proton donor/acceptor" evidence="2">
    <location>
        <position position="85"/>
    </location>
</feature>
<feature type="binding site" evidence="3">
    <location>
        <begin position="8"/>
        <end position="15"/>
    </location>
    <ligand>
        <name>substrate</name>
    </ligand>
</feature>
<dbReference type="CDD" id="cd07067">
    <property type="entry name" value="HP_PGM_like"/>
    <property type="match status" value="1"/>
</dbReference>
<dbReference type="GO" id="GO:0005829">
    <property type="term" value="C:cytosol"/>
    <property type="evidence" value="ECO:0007669"/>
    <property type="project" value="TreeGrafter"/>
</dbReference>
<dbReference type="InterPro" id="IPR013078">
    <property type="entry name" value="His_Pase_superF_clade-1"/>
</dbReference>
<dbReference type="AlphaFoldDB" id="A0A8H7C7B9"/>
<dbReference type="InterPro" id="IPR029033">
    <property type="entry name" value="His_PPase_superfam"/>
</dbReference>
<feature type="binding site" evidence="3">
    <location>
        <position position="58"/>
    </location>
    <ligand>
        <name>substrate</name>
    </ligand>
</feature>
<dbReference type="InterPro" id="IPR051695">
    <property type="entry name" value="Phosphoglycerate_Mutase"/>
</dbReference>
<dbReference type="Pfam" id="PF00300">
    <property type="entry name" value="His_Phos_1"/>
    <property type="match status" value="1"/>
</dbReference>
<dbReference type="GO" id="GO:0043456">
    <property type="term" value="P:regulation of pentose-phosphate shunt"/>
    <property type="evidence" value="ECO:0007669"/>
    <property type="project" value="TreeGrafter"/>
</dbReference>
<sequence>MVTFLFIRHGESTDNTRALWAGWRDSPLTNYGMNQAKALGAAFVPIHFKAIHCSDLKRAFMTAQAIQVAQTIPKPPLYSSILLREQHYGSAEGKGWHSARNPRLALEDHFEINSYPALHGRSERFPGGESLDDLAERAERVIDEILTPYIVREDHEESCVAVASHGTFLSELIAALVRRDASLKATVQARDFRGMRNTGWTKVVVKRDVSQASDTNTVTVRFHVEVVQINNWDHLLSLKRQRGGIRSSAYDPKQKDIRGFFKGQMGRM</sequence>
<feature type="active site" description="Tele-phosphohistidine intermediate" evidence="2">
    <location>
        <position position="9"/>
    </location>
</feature>
<organism evidence="4 5">
    <name type="scientific">Agaricus bisporus var. burnettii</name>
    <dbReference type="NCBI Taxonomy" id="192524"/>
    <lineage>
        <taxon>Eukaryota</taxon>
        <taxon>Fungi</taxon>
        <taxon>Dikarya</taxon>
        <taxon>Basidiomycota</taxon>
        <taxon>Agaricomycotina</taxon>
        <taxon>Agaricomycetes</taxon>
        <taxon>Agaricomycetidae</taxon>
        <taxon>Agaricales</taxon>
        <taxon>Agaricineae</taxon>
        <taxon>Agaricaceae</taxon>
        <taxon>Agaricus</taxon>
    </lineage>
</organism>
<dbReference type="GO" id="GO:0004331">
    <property type="term" value="F:fructose-2,6-bisphosphate 2-phosphatase activity"/>
    <property type="evidence" value="ECO:0007669"/>
    <property type="project" value="TreeGrafter"/>
</dbReference>
<dbReference type="EMBL" id="JABXXO010000010">
    <property type="protein sequence ID" value="KAF7768236.1"/>
    <property type="molecule type" value="Genomic_DNA"/>
</dbReference>
<evidence type="ECO:0000313" key="5">
    <source>
        <dbReference type="Proteomes" id="UP000629468"/>
    </source>
</evidence>
<dbReference type="PANTHER" id="PTHR46517">
    <property type="entry name" value="FRUCTOSE-2,6-BISPHOSPHATASE TIGAR"/>
    <property type="match status" value="1"/>
</dbReference>
<proteinExistence type="predicted"/>
<accession>A0A8H7C7B9</accession>
<dbReference type="Gene3D" id="3.40.50.1240">
    <property type="entry name" value="Phosphoglycerate mutase-like"/>
    <property type="match status" value="1"/>
</dbReference>
<gene>
    <name evidence="4" type="ORF">Agabi119p4_7479</name>
</gene>
<dbReference type="GO" id="GO:0045820">
    <property type="term" value="P:negative regulation of glycolytic process"/>
    <property type="evidence" value="ECO:0007669"/>
    <property type="project" value="TreeGrafter"/>
</dbReference>
<evidence type="ECO:0000256" key="2">
    <source>
        <dbReference type="PIRSR" id="PIRSR613078-1"/>
    </source>
</evidence>
<dbReference type="SUPFAM" id="SSF53254">
    <property type="entry name" value="Phosphoglycerate mutase-like"/>
    <property type="match status" value="1"/>
</dbReference>
<evidence type="ECO:0000256" key="3">
    <source>
        <dbReference type="PIRSR" id="PIRSR613078-2"/>
    </source>
</evidence>
<protein>
    <recommendedName>
        <fullName evidence="6">Phosphoglycerate mutase-like protein</fullName>
    </recommendedName>
</protein>
<evidence type="ECO:0008006" key="6">
    <source>
        <dbReference type="Google" id="ProtNLM"/>
    </source>
</evidence>
<evidence type="ECO:0000256" key="1">
    <source>
        <dbReference type="ARBA" id="ARBA00022801"/>
    </source>
</evidence>